<comment type="similarity">
    <text evidence="1">Belongs to the short-chain dehydrogenases/reductases (SDR) family.</text>
</comment>
<dbReference type="InterPro" id="IPR057326">
    <property type="entry name" value="KR_dom"/>
</dbReference>
<name>C9YD35_CURXX</name>
<evidence type="ECO:0000256" key="2">
    <source>
        <dbReference type="ARBA" id="ARBA00023002"/>
    </source>
</evidence>
<accession>C9YD35</accession>
<dbReference type="Pfam" id="PF00106">
    <property type="entry name" value="adh_short"/>
    <property type="match status" value="1"/>
</dbReference>
<feature type="domain" description="Ketoreductase" evidence="3">
    <location>
        <begin position="41"/>
        <end position="215"/>
    </location>
</feature>
<dbReference type="SMART" id="SM00822">
    <property type="entry name" value="PKS_KR"/>
    <property type="match status" value="1"/>
</dbReference>
<dbReference type="EMBL" id="FN543105">
    <property type="protein sequence ID" value="CBA30956.1"/>
    <property type="molecule type" value="Genomic_DNA"/>
</dbReference>
<organism evidence="4">
    <name type="scientific">Curvibacter symbiont subsp. Hydra magnipapillata</name>
    <dbReference type="NCBI Taxonomy" id="667019"/>
    <lineage>
        <taxon>Bacteria</taxon>
        <taxon>Pseudomonadati</taxon>
        <taxon>Pseudomonadota</taxon>
        <taxon>Betaproteobacteria</taxon>
        <taxon>Burkholderiales</taxon>
        <taxon>Comamonadaceae</taxon>
        <taxon>Curvibacter</taxon>
    </lineage>
</organism>
<keyword evidence="2 4" id="KW-0560">Oxidoreductase</keyword>
<gene>
    <name evidence="4" type="ORF">Csp_C26140</name>
</gene>
<dbReference type="PANTHER" id="PTHR44196">
    <property type="entry name" value="DEHYDROGENASE/REDUCTASE SDR FAMILY MEMBER 7B"/>
    <property type="match status" value="1"/>
</dbReference>
<dbReference type="InterPro" id="IPR036291">
    <property type="entry name" value="NAD(P)-bd_dom_sf"/>
</dbReference>
<dbReference type="PRINTS" id="PR00081">
    <property type="entry name" value="GDHRDH"/>
</dbReference>
<dbReference type="Gene3D" id="3.40.50.720">
    <property type="entry name" value="NAD(P)-binding Rossmann-like Domain"/>
    <property type="match status" value="1"/>
</dbReference>
<dbReference type="InterPro" id="IPR002347">
    <property type="entry name" value="SDR_fam"/>
</dbReference>
<reference evidence="4" key="1">
    <citation type="journal article" date="2010" name="Nature">
        <title>The Dynamic genome of Hydra.</title>
        <authorList>
            <person name="Chapman J.A."/>
            <person name="Kirkness E.F."/>
            <person name="Simakov O."/>
            <person name="Hampson S.E."/>
            <person name="Mitros T."/>
            <person name="Weinmaier T."/>
            <person name="Rattei T."/>
            <person name="Balasubramanian P.G."/>
            <person name="Borman J."/>
            <person name="Busam D."/>
            <person name="Disbennett K."/>
            <person name="Pfannkoch C."/>
            <person name="Sumin N."/>
            <person name="Sutton G."/>
            <person name="Viswanathan L."/>
            <person name="Walenz B."/>
            <person name="Goodstein D.M."/>
            <person name="Hellsten U."/>
            <person name="Kawashima T."/>
            <person name="Prochnik S.E."/>
            <person name="Putnam N.H."/>
            <person name="Shu S."/>
            <person name="Blumberg B."/>
            <person name="Dana C.E."/>
            <person name="Gee L."/>
            <person name="Kibler D.F."/>
            <person name="Law L."/>
            <person name="Lindgens D."/>
            <person name="Martinez D.E."/>
            <person name="Peng J."/>
            <person name="Wigge P.A."/>
            <person name="Bertulat B."/>
            <person name="Guder C."/>
            <person name="Nakamura Y."/>
            <person name="Ozbek S."/>
            <person name="Watanabe H."/>
            <person name="Khalturin K."/>
            <person name="Hemmrich G."/>
            <person name="Franke A."/>
            <person name="Augustin R."/>
            <person name="Fraune S."/>
            <person name="Hayakawa E."/>
            <person name="Hayakawa S."/>
            <person name="Hirose M."/>
            <person name="Hwang J."/>
            <person name="Ikeo K."/>
            <person name="Nishimiya-Fujisawa C."/>
            <person name="Ogura A."/>
            <person name="Takahashi T."/>
            <person name="Steinmetz P.R."/>
            <person name="Zhang X."/>
            <person name="Aufschnaiter R."/>
            <person name="Eder M.K."/>
            <person name="Gorny A.K."/>
            <person name="Salvenmoser W."/>
            <person name="Heimberg A.M."/>
            <person name="Wheeler B.M."/>
            <person name="Peterson K.J."/>
            <person name="Boettger A."/>
            <person name="Tischler P."/>
            <person name="Wolf A."/>
            <person name="Gojobori T."/>
            <person name="Remington K.A."/>
            <person name="Strausberg R.L."/>
            <person name="Venter J."/>
            <person name="Technau U."/>
            <person name="Hobmayer B."/>
            <person name="Bosch T.C."/>
            <person name="Holstein T.W."/>
            <person name="Fujisawa T."/>
            <person name="Bode H.R."/>
            <person name="David C.N."/>
            <person name="Rokhsar D.S."/>
            <person name="Steele R.E."/>
        </authorList>
    </citation>
    <scope>NUCLEOTIDE SEQUENCE</scope>
</reference>
<dbReference type="SUPFAM" id="SSF51735">
    <property type="entry name" value="NAD(P)-binding Rossmann-fold domains"/>
    <property type="match status" value="1"/>
</dbReference>
<dbReference type="GO" id="GO:0016491">
    <property type="term" value="F:oxidoreductase activity"/>
    <property type="evidence" value="ECO:0007669"/>
    <property type="project" value="UniProtKB-KW"/>
</dbReference>
<dbReference type="AlphaFoldDB" id="C9YD35"/>
<evidence type="ECO:0000259" key="3">
    <source>
        <dbReference type="SMART" id="SM00822"/>
    </source>
</evidence>
<protein>
    <recommendedName>
        <fullName evidence="3">Ketoreductase domain-containing protein</fullName>
    </recommendedName>
</protein>
<evidence type="ECO:0000256" key="1">
    <source>
        <dbReference type="ARBA" id="ARBA00006484"/>
    </source>
</evidence>
<evidence type="ECO:0000313" key="4">
    <source>
        <dbReference type="EMBL" id="CBA30956.1"/>
    </source>
</evidence>
<dbReference type="GO" id="GO:0016020">
    <property type="term" value="C:membrane"/>
    <property type="evidence" value="ECO:0007669"/>
    <property type="project" value="TreeGrafter"/>
</dbReference>
<dbReference type="PANTHER" id="PTHR44196:SF1">
    <property type="entry name" value="DEHYDROGENASE_REDUCTASE SDR FAMILY MEMBER 7B"/>
    <property type="match status" value="1"/>
</dbReference>
<sequence length="283" mass="30400">MQKNTFAPADSARAATKNIANSSSRGFFQPLNPPMVDWQGKSVWIVGASSGIGEATASALHALGAKVTVSARKEAALQDFATRHPGSRALVLDASDQAAVQAAVDTLLAAGPLDCVIYCAGHYNAMRAYEMDVSDMERHMRVNYLGALYVLQAVTPAMLAQGHGHISLVGSVAGYRGLPNSLAYGPTKAALINLAETLYLDLRDKGLGVSLISPGFVQTPMTANNAFDMPALITPAQAADAMVKGWAKGRFEIHFPRRFTLWMQLLRQLPDRLFFALVRRATL</sequence>
<proteinExistence type="inferred from homology"/>